<dbReference type="eggNOG" id="ENOG502ZTXG">
    <property type="taxonomic scope" value="Bacteria"/>
</dbReference>
<dbReference type="AlphaFoldDB" id="A6WAC1"/>
<dbReference type="HOGENOM" id="CLU_1719907_0_0_11"/>
<protein>
    <submittedName>
        <fullName evidence="1">Uncharacterized protein</fullName>
    </submittedName>
</protein>
<reference evidence="2" key="1">
    <citation type="journal article" date="2008" name="PLoS ONE">
        <title>Survival in nuclear waste, extreme resistance, and potential applications gleaned from the genome sequence of Kineococcus radiotolerans SRS30216.</title>
        <authorList>
            <person name="Bagwell C.E."/>
            <person name="Bhat S."/>
            <person name="Hawkins G.M."/>
            <person name="Smith B.W."/>
            <person name="Biswas T."/>
            <person name="Hoover T.R."/>
            <person name="Saunders E."/>
            <person name="Han C.S."/>
            <person name="Tsodikov O.V."/>
            <person name="Shimkets L.J."/>
        </authorList>
    </citation>
    <scope>NUCLEOTIDE SEQUENCE [LARGE SCALE GENOMIC DNA]</scope>
    <source>
        <strain evidence="2">ATCC BAA-149 / DSM 14245 / SRS30216</strain>
    </source>
</reference>
<dbReference type="KEGG" id="kra:Krad_2279"/>
<dbReference type="OrthoDB" id="9988940at2"/>
<dbReference type="Proteomes" id="UP000001116">
    <property type="component" value="Chromosome"/>
</dbReference>
<evidence type="ECO:0000313" key="2">
    <source>
        <dbReference type="Proteomes" id="UP000001116"/>
    </source>
</evidence>
<organism evidence="1 2">
    <name type="scientific">Kineococcus radiotolerans (strain ATCC BAA-149 / DSM 14245 / SRS30216)</name>
    <dbReference type="NCBI Taxonomy" id="266940"/>
    <lineage>
        <taxon>Bacteria</taxon>
        <taxon>Bacillati</taxon>
        <taxon>Actinomycetota</taxon>
        <taxon>Actinomycetes</taxon>
        <taxon>Kineosporiales</taxon>
        <taxon>Kineosporiaceae</taxon>
        <taxon>Kineococcus</taxon>
    </lineage>
</organism>
<gene>
    <name evidence="1" type="ordered locus">Krad_2279</name>
</gene>
<accession>A6WAC1</accession>
<proteinExistence type="predicted"/>
<dbReference type="RefSeq" id="WP_012088022.1">
    <property type="nucleotide sequence ID" value="NC_009664.2"/>
</dbReference>
<dbReference type="EMBL" id="CP000750">
    <property type="protein sequence ID" value="ABS03760.1"/>
    <property type="molecule type" value="Genomic_DNA"/>
</dbReference>
<name>A6WAC1_KINRD</name>
<evidence type="ECO:0000313" key="1">
    <source>
        <dbReference type="EMBL" id="ABS03760.1"/>
    </source>
</evidence>
<sequence>MDDPQLQLIHVRLPGHLVPLHFLRLNAGPALAGFPGSDPLCVADGHLLAAHSSQTLLRGNHQRGLLQAPVGPTRLSIDAKRCRRALTRPHTVWNGAVRGALVAMDDLLFDAAASLGQPSAAEAISDRCGFHGVHAYIWGDAHQPPPVPQRRW</sequence>
<keyword evidence="2" id="KW-1185">Reference proteome</keyword>